<evidence type="ECO:0000259" key="1">
    <source>
        <dbReference type="SMART" id="SM01204"/>
    </source>
</evidence>
<dbReference type="Pfam" id="PF08495">
    <property type="entry name" value="FIST"/>
    <property type="match status" value="1"/>
</dbReference>
<name>C4FIJ6_9AQUI</name>
<dbReference type="AlphaFoldDB" id="C4FIJ6"/>
<proteinExistence type="predicted"/>
<evidence type="ECO:0000313" key="3">
    <source>
        <dbReference type="Proteomes" id="UP000005540"/>
    </source>
</evidence>
<dbReference type="InterPro" id="IPR013702">
    <property type="entry name" value="FIST_domain_N"/>
</dbReference>
<reference evidence="2 3" key="1">
    <citation type="submission" date="2009-04" db="EMBL/GenBank/DDBJ databases">
        <authorList>
            <person name="Reysenbach A.-L."/>
            <person name="Heidelberg J.F."/>
            <person name="Nelson W.C."/>
        </authorList>
    </citation>
    <scope>NUCLEOTIDE SEQUENCE [LARGE SCALE GENOMIC DNA]</scope>
    <source>
        <strain evidence="2 3">SS-5</strain>
    </source>
</reference>
<evidence type="ECO:0000313" key="2">
    <source>
        <dbReference type="EMBL" id="EEP61104.1"/>
    </source>
</evidence>
<keyword evidence="3" id="KW-1185">Reference proteome</keyword>
<dbReference type="Proteomes" id="UP000005540">
    <property type="component" value="Unassembled WGS sequence"/>
</dbReference>
<comment type="caution">
    <text evidence="2">The sequence shown here is derived from an EMBL/GenBank/DDBJ whole genome shotgun (WGS) entry which is preliminary data.</text>
</comment>
<feature type="domain" description="FIST C-domain" evidence="1">
    <location>
        <begin position="208"/>
        <end position="357"/>
    </location>
</feature>
<sequence>MIVEVFSSNKKSFFFALKELKDKIDKRFDSYDFLIFSIHPKYGYQDLPYLIEKIFQTNNYAGFHAVNTFENENIVEGVVVAVIKFEKEGRINLFYVEDIDKEDSLEKTSNYLNTFKDKLHVIIGGLCKEKFGLFIEKLSENLNYWPIKNIIGGISSGNEENNEMLTYQFVDNIVIKNGFFILTFDNVEYNIEVALGFKPYGITYEIKKADGYKLYTVDDGKNFSYIVQNFLRDFENPDIRYLWYCPINILDEEDGYVATLRTFKEIGKDYVEFFGQIKEGQHFKLSFATPEELLEEDLKIAKQTKSIINYPDFAINFSCIARQYVLEDKQNQEPEIYTSVLNCPLFGFFTFGEIGPDKHYKKLKLYNETSLLLAVKER</sequence>
<dbReference type="Pfam" id="PF10442">
    <property type="entry name" value="FIST_C"/>
    <property type="match status" value="1"/>
</dbReference>
<dbReference type="InterPro" id="IPR019494">
    <property type="entry name" value="FIST_C"/>
</dbReference>
<protein>
    <recommendedName>
        <fullName evidence="1">FIST C-domain domain-containing protein</fullName>
    </recommendedName>
</protein>
<dbReference type="OrthoDB" id="11791at2"/>
<gene>
    <name evidence="2" type="ORF">SULYE_0381</name>
</gene>
<dbReference type="EMBL" id="ABZS01000024">
    <property type="protein sequence ID" value="EEP61104.1"/>
    <property type="molecule type" value="Genomic_DNA"/>
</dbReference>
<dbReference type="SMART" id="SM01204">
    <property type="entry name" value="FIST_C"/>
    <property type="match status" value="1"/>
</dbReference>
<organism evidence="2 3">
    <name type="scientific">Sulfurihydrogenibium yellowstonense SS-5</name>
    <dbReference type="NCBI Taxonomy" id="432331"/>
    <lineage>
        <taxon>Bacteria</taxon>
        <taxon>Pseudomonadati</taxon>
        <taxon>Aquificota</taxon>
        <taxon>Aquificia</taxon>
        <taxon>Aquificales</taxon>
        <taxon>Hydrogenothermaceae</taxon>
        <taxon>Sulfurihydrogenibium</taxon>
    </lineage>
</organism>
<dbReference type="RefSeq" id="WP_007545904.1">
    <property type="nucleotide sequence ID" value="NZ_ABZS01000024.1"/>
</dbReference>
<accession>C4FIJ6</accession>